<sequence>MNLTSNQLNLLTDKIEETLLTGCPPRKNIILHSLFFHPAIQFITGKANRLLNKRG</sequence>
<protein>
    <submittedName>
        <fullName evidence="1">Uncharacterized protein</fullName>
    </submittedName>
</protein>
<proteinExistence type="predicted"/>
<reference evidence="1 2" key="1">
    <citation type="submission" date="2008-12" db="EMBL/GenBank/DDBJ databases">
        <title>Annotation of Bacteroides fragilis strain 3_1_12.</title>
        <authorList>
            <consortium name="The Broad Institute Genome Sequencing Platform"/>
            <person name="Ward D."/>
            <person name="Young S.K."/>
            <person name="Kodira C.D."/>
            <person name="Zeng Q."/>
            <person name="Koehrsen M."/>
            <person name="Alvarado L."/>
            <person name="Berlin A."/>
            <person name="Borenstein D."/>
            <person name="Chen Z."/>
            <person name="Engels R."/>
            <person name="Freedman E."/>
            <person name="Gellesch M."/>
            <person name="Goldberg J."/>
            <person name="Griggs A."/>
            <person name="Gujja S."/>
            <person name="Heiman D."/>
            <person name="Hepburn T."/>
            <person name="Howarth C."/>
            <person name="Jen D."/>
            <person name="Larson L."/>
            <person name="Lewis B."/>
            <person name="Mehta T."/>
            <person name="Park D."/>
            <person name="Pearson M."/>
            <person name="Roberts A."/>
            <person name="Saif S."/>
            <person name="Shea T."/>
            <person name="Shenoy N."/>
            <person name="Sisk P."/>
            <person name="Stolte C."/>
            <person name="Sykes S."/>
            <person name="Walk T."/>
            <person name="White J."/>
            <person name="Yandava C."/>
            <person name="Allen-Vercoe E."/>
            <person name="Strauss J."/>
            <person name="Ambrose C."/>
            <person name="Lander E."/>
            <person name="Nusbaum C."/>
            <person name="Galagan J."/>
            <person name="Birren B."/>
        </authorList>
    </citation>
    <scope>NUCLEOTIDE SEQUENCE [LARGE SCALE GENOMIC DNA]</scope>
    <source>
        <strain evidence="1 2">3_1_12</strain>
    </source>
</reference>
<evidence type="ECO:0000313" key="2">
    <source>
        <dbReference type="Proteomes" id="UP000005101"/>
    </source>
</evidence>
<organism evidence="1 2">
    <name type="scientific">Bacteroides fragilis 3_1_12</name>
    <dbReference type="NCBI Taxonomy" id="457424"/>
    <lineage>
        <taxon>Bacteria</taxon>
        <taxon>Pseudomonadati</taxon>
        <taxon>Bacteroidota</taxon>
        <taxon>Bacteroidia</taxon>
        <taxon>Bacteroidales</taxon>
        <taxon>Bacteroidaceae</taxon>
        <taxon>Bacteroides</taxon>
    </lineage>
</organism>
<evidence type="ECO:0000313" key="1">
    <source>
        <dbReference type="EMBL" id="EFR52964.1"/>
    </source>
</evidence>
<gene>
    <name evidence="1" type="ORF">BFAG_01659</name>
</gene>
<dbReference type="EMBL" id="EQ973213">
    <property type="protein sequence ID" value="EFR52964.1"/>
    <property type="molecule type" value="Genomic_DNA"/>
</dbReference>
<dbReference type="Proteomes" id="UP000005101">
    <property type="component" value="Unassembled WGS sequence"/>
</dbReference>
<keyword evidence="2" id="KW-1185">Reference proteome</keyword>
<accession>A0ABN0BJB2</accession>
<name>A0ABN0BJB2_BACFG</name>